<organism evidence="1 2">
    <name type="scientific">Puccinia sorghi</name>
    <dbReference type="NCBI Taxonomy" id="27349"/>
    <lineage>
        <taxon>Eukaryota</taxon>
        <taxon>Fungi</taxon>
        <taxon>Dikarya</taxon>
        <taxon>Basidiomycota</taxon>
        <taxon>Pucciniomycotina</taxon>
        <taxon>Pucciniomycetes</taxon>
        <taxon>Pucciniales</taxon>
        <taxon>Pucciniaceae</taxon>
        <taxon>Puccinia</taxon>
    </lineage>
</organism>
<dbReference type="EMBL" id="LAVV01005853">
    <property type="protein sequence ID" value="KNZ60631.1"/>
    <property type="molecule type" value="Genomic_DNA"/>
</dbReference>
<evidence type="ECO:0000313" key="2">
    <source>
        <dbReference type="Proteomes" id="UP000037035"/>
    </source>
</evidence>
<proteinExistence type="predicted"/>
<comment type="caution">
    <text evidence="1">The sequence shown here is derived from an EMBL/GenBank/DDBJ whole genome shotgun (WGS) entry which is preliminary data.</text>
</comment>
<sequence length="48" mass="5361">MSSILESLVAACTRLTSINDSQLYMASVSPCFYTHYSDKNFLFESVSC</sequence>
<protein>
    <submittedName>
        <fullName evidence="1">Uncharacterized protein</fullName>
    </submittedName>
</protein>
<dbReference type="VEuPathDB" id="FungiDB:VP01_1526g1"/>
<dbReference type="Proteomes" id="UP000037035">
    <property type="component" value="Unassembled WGS sequence"/>
</dbReference>
<evidence type="ECO:0000313" key="1">
    <source>
        <dbReference type="EMBL" id="KNZ60631.1"/>
    </source>
</evidence>
<gene>
    <name evidence="1" type="ORF">VP01_1526g1</name>
</gene>
<accession>A0A0L6VIL4</accession>
<reference evidence="1 2" key="1">
    <citation type="submission" date="2015-08" db="EMBL/GenBank/DDBJ databases">
        <title>Next Generation Sequencing and Analysis of the Genome of Puccinia sorghi L Schw, the Causal Agent of Maize Common Rust.</title>
        <authorList>
            <person name="Rochi L."/>
            <person name="Burguener G."/>
            <person name="Darino M."/>
            <person name="Turjanski A."/>
            <person name="Kreff E."/>
            <person name="Dieguez M.J."/>
            <person name="Sacco F."/>
        </authorList>
    </citation>
    <scope>NUCLEOTIDE SEQUENCE [LARGE SCALE GENOMIC DNA]</scope>
    <source>
        <strain evidence="1 2">RO10H11247</strain>
    </source>
</reference>
<name>A0A0L6VIL4_9BASI</name>
<dbReference type="AlphaFoldDB" id="A0A0L6VIL4"/>
<keyword evidence="2" id="KW-1185">Reference proteome</keyword>